<reference evidence="1 2" key="1">
    <citation type="submission" date="2013-09" db="EMBL/GenBank/DDBJ databases">
        <title>Genome sequencing of Arenimonas malthae.</title>
        <authorList>
            <person name="Chen F."/>
            <person name="Wang G."/>
        </authorList>
    </citation>
    <scope>NUCLEOTIDE SEQUENCE [LARGE SCALE GENOMIC DNA]</scope>
    <source>
        <strain evidence="1 2">CC-JY-1</strain>
    </source>
</reference>
<dbReference type="AlphaFoldDB" id="A0A091BAL0"/>
<dbReference type="EMBL" id="AVCH01000150">
    <property type="protein sequence ID" value="KFN48522.1"/>
    <property type="molecule type" value="Genomic_DNA"/>
</dbReference>
<proteinExistence type="predicted"/>
<evidence type="ECO:0000313" key="1">
    <source>
        <dbReference type="EMBL" id="KFN48522.1"/>
    </source>
</evidence>
<comment type="caution">
    <text evidence="1">The sequence shown here is derived from an EMBL/GenBank/DDBJ whole genome shotgun (WGS) entry which is preliminary data.</text>
</comment>
<accession>A0A091BAL0</accession>
<evidence type="ECO:0000313" key="2">
    <source>
        <dbReference type="Proteomes" id="UP000029392"/>
    </source>
</evidence>
<name>A0A091BAL0_9GAMM</name>
<keyword evidence="2" id="KW-1185">Reference proteome</keyword>
<protein>
    <submittedName>
        <fullName evidence="1">Uncharacterized protein</fullName>
    </submittedName>
</protein>
<dbReference type="Proteomes" id="UP000029392">
    <property type="component" value="Unassembled WGS sequence"/>
</dbReference>
<organism evidence="1 2">
    <name type="scientific">Arenimonas malthae CC-JY-1</name>
    <dbReference type="NCBI Taxonomy" id="1384054"/>
    <lineage>
        <taxon>Bacteria</taxon>
        <taxon>Pseudomonadati</taxon>
        <taxon>Pseudomonadota</taxon>
        <taxon>Gammaproteobacteria</taxon>
        <taxon>Lysobacterales</taxon>
        <taxon>Lysobacteraceae</taxon>
        <taxon>Arenimonas</taxon>
    </lineage>
</organism>
<gene>
    <name evidence="1" type="ORF">N790_01505</name>
</gene>
<sequence length="82" mass="9247">MQFLQIAADGSRSVSYEDSPLPHNDALAMVVAMRRVRNNLFHGGKEDPLQEPYPGDDEEWVVSAQEVVDLLLDLLDRRLLSP</sequence>